<reference evidence="2" key="2">
    <citation type="submission" date="2011-02" db="EMBL/GenBank/DDBJ databases">
        <authorList>
            <person name="MacLean D."/>
        </authorList>
    </citation>
    <scope>NUCLEOTIDE SEQUENCE</scope>
</reference>
<keyword evidence="1" id="KW-1133">Transmembrane helix</keyword>
<dbReference type="PANTHER" id="PTHR33559">
    <property type="entry name" value="PROTEASOME ASSEMBLY CHAPERONE 4"/>
    <property type="match status" value="1"/>
</dbReference>
<evidence type="ECO:0000313" key="2">
    <source>
        <dbReference type="EMBL" id="CCA16978.1"/>
    </source>
</evidence>
<dbReference type="PANTHER" id="PTHR33559:SF1">
    <property type="entry name" value="PROTEASOME ASSEMBLY CHAPERONE 4"/>
    <property type="match status" value="1"/>
</dbReference>
<evidence type="ECO:0000256" key="1">
    <source>
        <dbReference type="SAM" id="Phobius"/>
    </source>
</evidence>
<dbReference type="InterPro" id="IPR032157">
    <property type="entry name" value="PAC4"/>
</dbReference>
<proteinExistence type="predicted"/>
<keyword evidence="1" id="KW-0812">Transmembrane</keyword>
<name>F0W779_9STRA</name>
<reference evidence="2" key="1">
    <citation type="journal article" date="2011" name="PLoS Biol.">
        <title>Gene gain and loss during evolution of obligate parasitism in the white rust pathogen of Arabidopsis thaliana.</title>
        <authorList>
            <person name="Kemen E."/>
            <person name="Gardiner A."/>
            <person name="Schultz-Larsen T."/>
            <person name="Kemen A.C."/>
            <person name="Balmuth A.L."/>
            <person name="Robert-Seilaniantz A."/>
            <person name="Bailey K."/>
            <person name="Holub E."/>
            <person name="Studholme D.J."/>
            <person name="Maclean D."/>
            <person name="Jones J.D."/>
        </authorList>
    </citation>
    <scope>NUCLEOTIDE SEQUENCE</scope>
</reference>
<dbReference type="EMBL" id="FR824073">
    <property type="protein sequence ID" value="CCA16978.1"/>
    <property type="molecule type" value="Genomic_DNA"/>
</dbReference>
<dbReference type="GO" id="GO:0043248">
    <property type="term" value="P:proteasome assembly"/>
    <property type="evidence" value="ECO:0007669"/>
    <property type="project" value="InterPro"/>
</dbReference>
<feature type="transmembrane region" description="Helical" evidence="1">
    <location>
        <begin position="27"/>
        <end position="45"/>
    </location>
</feature>
<protein>
    <submittedName>
        <fullName evidence="2">AlNc14C28G2707 protein</fullName>
    </submittedName>
</protein>
<gene>
    <name evidence="2" type="primary">AlNc14C28G2707</name>
    <name evidence="2" type="ORF">ALNC14_031210</name>
</gene>
<dbReference type="HOGENOM" id="CLU_138031_1_0_1"/>
<accession>F0W779</accession>
<dbReference type="AlphaFoldDB" id="F0W779"/>
<organism evidence="2">
    <name type="scientific">Albugo laibachii Nc14</name>
    <dbReference type="NCBI Taxonomy" id="890382"/>
    <lineage>
        <taxon>Eukaryota</taxon>
        <taxon>Sar</taxon>
        <taxon>Stramenopiles</taxon>
        <taxon>Oomycota</taxon>
        <taxon>Peronosporomycetes</taxon>
        <taxon>Albuginales</taxon>
        <taxon>Albuginaceae</taxon>
        <taxon>Albugo</taxon>
    </lineage>
</organism>
<dbReference type="Pfam" id="PF16093">
    <property type="entry name" value="PAC4"/>
    <property type="match status" value="1"/>
</dbReference>
<keyword evidence="1" id="KW-0472">Membrane</keyword>
<sequence>MDLAQDAHKVPQKIEVRTLQGSLMDQMYVAQIWVLANAICIWIGSGDEQPRFSSMSTAVKTPYSPMPLVTAVVGNSELPEQQIAQRVAKSAKRQCFVSCQLPDIPELITHAERRIIEFLRDNEIIPRGMMDIAKKQVLMEEQEAMRTNK</sequence>